<gene>
    <name evidence="2" type="ORF">HNQ88_004174</name>
</gene>
<evidence type="ECO:0000256" key="1">
    <source>
        <dbReference type="SAM" id="MobiDB-lite"/>
    </source>
</evidence>
<comment type="caution">
    <text evidence="2">The sequence shown here is derived from an EMBL/GenBank/DDBJ whole genome shotgun (WGS) entry which is preliminary data.</text>
</comment>
<evidence type="ECO:0000313" key="2">
    <source>
        <dbReference type="EMBL" id="MDR6241098.1"/>
    </source>
</evidence>
<dbReference type="EMBL" id="JAVDQD010000006">
    <property type="protein sequence ID" value="MDR6241098.1"/>
    <property type="molecule type" value="Genomic_DNA"/>
</dbReference>
<dbReference type="AlphaFoldDB" id="A0AAE3XQW1"/>
<accession>A0AAE3XQW1</accession>
<dbReference type="RefSeq" id="WP_309941629.1">
    <property type="nucleotide sequence ID" value="NZ_AP025305.1"/>
</dbReference>
<name>A0AAE3XQW1_9BACT</name>
<keyword evidence="3" id="KW-1185">Reference proteome</keyword>
<sequence>MPLVFKESENKPSKENASGSEGVLRTPSAIGFSCQQTPIQALFTSKEYLEDQESKKSPYKYRVKDIAKLLDKYHEVADERATDLSEQDRIKMRLIKLHFIELAVYEWSRENKIPYEDRFVYPNLHMQQEALRQVQLERIEIMKILRANREMMPPFYILYNPLASSTFARKEEENEMAAHFAPVWKYLVDGGIRCSDEAATPRDVLETELMANLSSMLLTGTGKYLLDNLHAAQNARVDFKRQRHLDSFKKNLYLVNKKISRYRDKDPEPQVTGKWVNTEFIFEMPFAWELGRYMSPAKRRKPTQSRYDSQLCFHPPSLQLALIMQKYLQMMSGVVGFEGQWRDQLRKGDQSKELAEEYCLPDFAKMDRLPIVDTMQFDTPEKDDWMLIELERSLSAPLEQFDLTLPQPYAKAGQKPGDSLVKGLRTSVMKSEVAKVYPTNANDESLFMQSFGHAKPRIVRDFDSPAFEWLGKDSDSFFRGTLVKEPLDKMEGKVQVNLPSHQGNRSAVFILRDESGNELVVKFLKEGSFSEDASKEAFSANFLKAFGTPSLRSQACVMLRPDDPKWERLNGQLETSPNAQKFSLEFKASFAKRLPYILIMEKAGGKPLNPVKQQYGESPRFLQIAGELSFFDLLFGNHDRVISGIYAMNLHHDPELNQMHVVDHILNVPGMAYCIQSAQGYRANMGRETENFENDPAFKTTVMGDFERVLADMYQAFISGENTSLSQWARFKSNESPMDRVHFMDCNSFDIGIVTSALSLLRMNKQIEVLIQQQFTGKDDKVLFFLELCRAVNQVTKNHEEQLKAELHSRKSKGAS</sequence>
<feature type="region of interest" description="Disordered" evidence="1">
    <location>
        <begin position="1"/>
        <end position="24"/>
    </location>
</feature>
<dbReference type="Proteomes" id="UP001185092">
    <property type="component" value="Unassembled WGS sequence"/>
</dbReference>
<reference evidence="2" key="1">
    <citation type="submission" date="2023-07" db="EMBL/GenBank/DDBJ databases">
        <title>Genomic Encyclopedia of Type Strains, Phase IV (KMG-IV): sequencing the most valuable type-strain genomes for metagenomic binning, comparative biology and taxonomic classification.</title>
        <authorList>
            <person name="Goeker M."/>
        </authorList>
    </citation>
    <scope>NUCLEOTIDE SEQUENCE</scope>
    <source>
        <strain evidence="2">DSM 26174</strain>
    </source>
</reference>
<feature type="compositionally biased region" description="Basic and acidic residues" evidence="1">
    <location>
        <begin position="1"/>
        <end position="14"/>
    </location>
</feature>
<protein>
    <submittedName>
        <fullName evidence="2">Uncharacterized protein</fullName>
    </submittedName>
</protein>
<evidence type="ECO:0000313" key="3">
    <source>
        <dbReference type="Proteomes" id="UP001185092"/>
    </source>
</evidence>
<organism evidence="2 3">
    <name type="scientific">Aureibacter tunicatorum</name>
    <dbReference type="NCBI Taxonomy" id="866807"/>
    <lineage>
        <taxon>Bacteria</taxon>
        <taxon>Pseudomonadati</taxon>
        <taxon>Bacteroidota</taxon>
        <taxon>Cytophagia</taxon>
        <taxon>Cytophagales</taxon>
        <taxon>Persicobacteraceae</taxon>
        <taxon>Aureibacter</taxon>
    </lineage>
</organism>
<proteinExistence type="predicted"/>